<dbReference type="PROSITE" id="PS51819">
    <property type="entry name" value="VOC"/>
    <property type="match status" value="1"/>
</dbReference>
<reference evidence="2 3" key="1">
    <citation type="submission" date="2020-08" db="EMBL/GenBank/DDBJ databases">
        <title>Functional genomics of gut bacteria from endangered species of beetles.</title>
        <authorList>
            <person name="Carlos-Shanley C."/>
        </authorList>
    </citation>
    <scope>NUCLEOTIDE SEQUENCE [LARGE SCALE GENOMIC DNA]</scope>
    <source>
        <strain evidence="2 3">S00245</strain>
    </source>
</reference>
<keyword evidence="2" id="KW-0456">Lyase</keyword>
<dbReference type="SUPFAM" id="SSF54593">
    <property type="entry name" value="Glyoxalase/Bleomycin resistance protein/Dihydroxybiphenyl dioxygenase"/>
    <property type="match status" value="2"/>
</dbReference>
<dbReference type="Proteomes" id="UP000555448">
    <property type="component" value="Unassembled WGS sequence"/>
</dbReference>
<accession>A0A7W7NX03</accession>
<dbReference type="GO" id="GO:0016829">
    <property type="term" value="F:lyase activity"/>
    <property type="evidence" value="ECO:0007669"/>
    <property type="project" value="UniProtKB-KW"/>
</dbReference>
<dbReference type="InterPro" id="IPR037523">
    <property type="entry name" value="VOC_core"/>
</dbReference>
<dbReference type="InterPro" id="IPR004360">
    <property type="entry name" value="Glyas_Fos-R_dOase_dom"/>
</dbReference>
<feature type="domain" description="VOC" evidence="1">
    <location>
        <begin position="152"/>
        <end position="272"/>
    </location>
</feature>
<comment type="caution">
    <text evidence="2">The sequence shown here is derived from an EMBL/GenBank/DDBJ whole genome shotgun (WGS) entry which is preliminary data.</text>
</comment>
<gene>
    <name evidence="2" type="ORF">HNO88_001963</name>
</gene>
<evidence type="ECO:0000313" key="2">
    <source>
        <dbReference type="EMBL" id="MBB4858637.1"/>
    </source>
</evidence>
<name>A0A7W7NX03_9SPHN</name>
<dbReference type="Pfam" id="PF00903">
    <property type="entry name" value="Glyoxalase"/>
    <property type="match status" value="1"/>
</dbReference>
<dbReference type="Gene3D" id="3.10.180.10">
    <property type="entry name" value="2,3-Dihydroxybiphenyl 1,2-Dioxygenase, domain 1"/>
    <property type="match status" value="2"/>
</dbReference>
<protein>
    <submittedName>
        <fullName evidence="2">Catechol 2,3-dioxygenase-like lactoylglutathione lyase family enzyme</fullName>
    </submittedName>
</protein>
<evidence type="ECO:0000259" key="1">
    <source>
        <dbReference type="PROSITE" id="PS51819"/>
    </source>
</evidence>
<dbReference type="AlphaFoldDB" id="A0A7W7NX03"/>
<dbReference type="EMBL" id="JACHLR010000007">
    <property type="protein sequence ID" value="MBB4858637.1"/>
    <property type="molecule type" value="Genomic_DNA"/>
</dbReference>
<keyword evidence="3" id="KW-1185">Reference proteome</keyword>
<proteinExistence type="predicted"/>
<keyword evidence="2" id="KW-0223">Dioxygenase</keyword>
<organism evidence="2 3">
    <name type="scientific">Novosphingobium chloroacetimidivorans</name>
    <dbReference type="NCBI Taxonomy" id="1428314"/>
    <lineage>
        <taxon>Bacteria</taxon>
        <taxon>Pseudomonadati</taxon>
        <taxon>Pseudomonadota</taxon>
        <taxon>Alphaproteobacteria</taxon>
        <taxon>Sphingomonadales</taxon>
        <taxon>Sphingomonadaceae</taxon>
        <taxon>Novosphingobium</taxon>
    </lineage>
</organism>
<sequence length="306" mass="34449">MNITGTEGLLMGVEDLEDCRRFLTLYGLQEVRHDETGAYFEALDGSSVELKLKDDPSLPPANVPGPTLRAAIWGVESEADLDAIADELSKDRQVIRGEGTVQSADDDQNNLIFRVTQRRPYEASGFEVNVAGHAPKRINRRVNFDDHGTARQLGHVVYWANDPKASVKFYTDRLDFRITDSFRNNAGVFARAKSHHDHHSLFLMRPFQEGIPPSFQHAEFTFGDAQEVMAGGYKLRQAGYETTFGPGRFELGSNWFWYFKTPMGGAFELGADMDHVDDDWEPGEFDHPGVTGGWHYGVNAQFSRQR</sequence>
<dbReference type="GO" id="GO:0051213">
    <property type="term" value="F:dioxygenase activity"/>
    <property type="evidence" value="ECO:0007669"/>
    <property type="project" value="UniProtKB-KW"/>
</dbReference>
<dbReference type="CDD" id="cd08343">
    <property type="entry name" value="ED_TypeI_classII_C"/>
    <property type="match status" value="1"/>
</dbReference>
<dbReference type="InterPro" id="IPR029068">
    <property type="entry name" value="Glyas_Bleomycin-R_OHBP_Dase"/>
</dbReference>
<dbReference type="RefSeq" id="WP_184244486.1">
    <property type="nucleotide sequence ID" value="NZ_JACHLR010000007.1"/>
</dbReference>
<evidence type="ECO:0000313" key="3">
    <source>
        <dbReference type="Proteomes" id="UP000555448"/>
    </source>
</evidence>
<keyword evidence="2" id="KW-0560">Oxidoreductase</keyword>